<proteinExistence type="predicted"/>
<protein>
    <submittedName>
        <fullName evidence="1">Uncharacterized protein</fullName>
    </submittedName>
</protein>
<dbReference type="EMBL" id="JANHOG010002698">
    <property type="protein sequence ID" value="KAJ3520821.1"/>
    <property type="molecule type" value="Genomic_DNA"/>
</dbReference>
<reference evidence="1" key="1">
    <citation type="submission" date="2022-07" db="EMBL/GenBank/DDBJ databases">
        <title>Genome Sequence of Phlebia brevispora.</title>
        <authorList>
            <person name="Buettner E."/>
        </authorList>
    </citation>
    <scope>NUCLEOTIDE SEQUENCE</scope>
    <source>
        <strain evidence="1">MPL23</strain>
    </source>
</reference>
<keyword evidence="2" id="KW-1185">Reference proteome</keyword>
<comment type="caution">
    <text evidence="1">The sequence shown here is derived from an EMBL/GenBank/DDBJ whole genome shotgun (WGS) entry which is preliminary data.</text>
</comment>
<sequence>MEDSNKTRIQEFYATFQAARTDLSSRLEALKAGGQPDSDKLHALVADAAKLRKEFIDANGYLPTYDQRQYEQFLKSVEADIESLRVTSAPKPKFAFKRRPPKASTPSTAQTCADHAKEAPILSAPPTSSSSHLALSGHSHKYLDGGSLPSLASSSDLTISDLEDCIVNLLTLPSLSDAEDGGQCKFTALHARNLSNTVLILPVFDGSALLHDLKRCTIALGCHQFRMHASHAVDVYLSIESNPIIEHCSSIRFAEYPRALSSTLDASPSILHETSKHLAVQDFSHIRATRSPNWSALPAEALPSGDDWGLVVRRDTSMSRDDMEEAMPRLLPAQQ</sequence>
<evidence type="ECO:0000313" key="1">
    <source>
        <dbReference type="EMBL" id="KAJ3520821.1"/>
    </source>
</evidence>
<gene>
    <name evidence="1" type="ORF">NM688_g9108</name>
</gene>
<name>A0ACC1RMW4_9APHY</name>
<evidence type="ECO:0000313" key="2">
    <source>
        <dbReference type="Proteomes" id="UP001148662"/>
    </source>
</evidence>
<accession>A0ACC1RMW4</accession>
<organism evidence="1 2">
    <name type="scientific">Phlebia brevispora</name>
    <dbReference type="NCBI Taxonomy" id="194682"/>
    <lineage>
        <taxon>Eukaryota</taxon>
        <taxon>Fungi</taxon>
        <taxon>Dikarya</taxon>
        <taxon>Basidiomycota</taxon>
        <taxon>Agaricomycotina</taxon>
        <taxon>Agaricomycetes</taxon>
        <taxon>Polyporales</taxon>
        <taxon>Meruliaceae</taxon>
        <taxon>Phlebia</taxon>
    </lineage>
</organism>
<dbReference type="Proteomes" id="UP001148662">
    <property type="component" value="Unassembled WGS sequence"/>
</dbReference>